<evidence type="ECO:0000313" key="2">
    <source>
        <dbReference type="EMBL" id="MBM6875920.1"/>
    </source>
</evidence>
<sequence length="133" mass="15970">MEWKFIKELKNIESISEFEKIAGVKLSNKYKEFIKEYNGARPSKKAFKTEKKVEHVIKGFLSFNKEDKENIFQVYEWNKNFIDEEEYFAIANDPFGNYIISDKRGKIYYFEHEAGNIEFVADSFEKFIELLYD</sequence>
<protein>
    <submittedName>
        <fullName evidence="2">SMI1/KNR4 family protein</fullName>
    </submittedName>
</protein>
<organism evidence="2 3">
    <name type="scientific">Fusobacterium mortiferum</name>
    <dbReference type="NCBI Taxonomy" id="850"/>
    <lineage>
        <taxon>Bacteria</taxon>
        <taxon>Fusobacteriati</taxon>
        <taxon>Fusobacteriota</taxon>
        <taxon>Fusobacteriia</taxon>
        <taxon>Fusobacteriales</taxon>
        <taxon>Fusobacteriaceae</taxon>
        <taxon>Fusobacterium</taxon>
    </lineage>
</organism>
<dbReference type="EMBL" id="JACJLT010000128">
    <property type="protein sequence ID" value="MBM6875920.1"/>
    <property type="molecule type" value="Genomic_DNA"/>
</dbReference>
<accession>A0ABS2G5A4</accession>
<comment type="caution">
    <text evidence="2">The sequence shown here is derived from an EMBL/GenBank/DDBJ whole genome shotgun (WGS) entry which is preliminary data.</text>
</comment>
<keyword evidence="3" id="KW-1185">Reference proteome</keyword>
<evidence type="ECO:0000313" key="3">
    <source>
        <dbReference type="Proteomes" id="UP000728968"/>
    </source>
</evidence>
<feature type="domain" description="Knr4/Smi1-like" evidence="1">
    <location>
        <begin position="9"/>
        <end position="130"/>
    </location>
</feature>
<dbReference type="InterPro" id="IPR018958">
    <property type="entry name" value="Knr4/Smi1-like_dom"/>
</dbReference>
<dbReference type="InterPro" id="IPR037883">
    <property type="entry name" value="Knr4/Smi1-like_sf"/>
</dbReference>
<name>A0ABS2G5A4_FUSMR</name>
<dbReference type="RefSeq" id="WP_204716590.1">
    <property type="nucleotide sequence ID" value="NZ_JACJLT010000128.1"/>
</dbReference>
<dbReference type="SUPFAM" id="SSF160631">
    <property type="entry name" value="SMI1/KNR4-like"/>
    <property type="match status" value="1"/>
</dbReference>
<reference evidence="2 3" key="1">
    <citation type="journal article" date="2021" name="Sci. Rep.">
        <title>The distribution of antibiotic resistance genes in chicken gut microbiota commensals.</title>
        <authorList>
            <person name="Juricova H."/>
            <person name="Matiasovicova J."/>
            <person name="Kubasova T."/>
            <person name="Cejkova D."/>
            <person name="Rychlik I."/>
        </authorList>
    </citation>
    <scope>NUCLEOTIDE SEQUENCE [LARGE SCALE GENOMIC DNA]</scope>
    <source>
        <strain evidence="2 3">An425</strain>
    </source>
</reference>
<dbReference type="Gene3D" id="3.40.1580.10">
    <property type="entry name" value="SMI1/KNR4-like"/>
    <property type="match status" value="1"/>
</dbReference>
<dbReference type="Pfam" id="PF14568">
    <property type="entry name" value="SUKH_6"/>
    <property type="match status" value="1"/>
</dbReference>
<dbReference type="SMART" id="SM00860">
    <property type="entry name" value="SMI1_KNR4"/>
    <property type="match status" value="1"/>
</dbReference>
<dbReference type="Proteomes" id="UP000728968">
    <property type="component" value="Unassembled WGS sequence"/>
</dbReference>
<evidence type="ECO:0000259" key="1">
    <source>
        <dbReference type="SMART" id="SM00860"/>
    </source>
</evidence>
<proteinExistence type="predicted"/>
<gene>
    <name evidence="2" type="ORF">H6A04_09710</name>
</gene>